<evidence type="ECO:0000256" key="4">
    <source>
        <dbReference type="ARBA" id="ARBA00022605"/>
    </source>
</evidence>
<sequence>MAGSTFGTLFRVTTFGESHCKGVGAIVDGVPACMALTEEDIQPQLTRRRPGQSRLTTPRAEKDLVTILSGTEFGYTLGTPIGLLVKNEDQRPGDYKEMSAVPRPGHADFTYQIKYGNRASSGGGRSSARETIGRVAAGAIAEKWLHATYGCEISCWVSSIGHIQLPEEAVPLSAGGQGWTREEVDQLGCLRLLRHPKHWKPITASDVPDEGARKKAQMQAENSAEDAFLKTLSEGGEALKELLSCPTYEDWQGVLYNHEGEVVGSPLALDDWRTDELLPLRCPHPPTASKMATLIRQVKAAQDSIGGTVACVCRKVPAGLGEPVFDRLEAKLAHAMLSLPATKGFEFGSGFSGTSMRGSQHNDPFTAKDSKSSLPKSDGTALGFRSNFAGGTLGGISSGADVYFRVAVKPVSTIGQAQHTAAYDGSDVVLEAKGRHDPCVLPRTPPLIEGMAALVLIDAALLQRSRLGGSVSTVCDGSTNFEPPKAADAGDRKRARGA</sequence>
<dbReference type="EMBL" id="HBHX01057681">
    <property type="protein sequence ID" value="CAE0137636.1"/>
    <property type="molecule type" value="Transcribed_RNA"/>
</dbReference>
<organism evidence="9">
    <name type="scientific">Haptolina ericina</name>
    <dbReference type="NCBI Taxonomy" id="156174"/>
    <lineage>
        <taxon>Eukaryota</taxon>
        <taxon>Haptista</taxon>
        <taxon>Haptophyta</taxon>
        <taxon>Prymnesiophyceae</taxon>
        <taxon>Prymnesiales</taxon>
        <taxon>Prymnesiaceae</taxon>
        <taxon>Haptolina</taxon>
    </lineage>
</organism>
<dbReference type="Pfam" id="PF01264">
    <property type="entry name" value="Chorismate_synt"/>
    <property type="match status" value="1"/>
</dbReference>
<dbReference type="SUPFAM" id="SSF103263">
    <property type="entry name" value="Chorismate synthase, AroC"/>
    <property type="match status" value="2"/>
</dbReference>
<protein>
    <recommendedName>
        <fullName evidence="3 7">Chorismate synthase</fullName>
        <ecNumber evidence="3 7">4.2.3.5</ecNumber>
    </recommendedName>
</protein>
<dbReference type="GO" id="GO:0009423">
    <property type="term" value="P:chorismate biosynthetic process"/>
    <property type="evidence" value="ECO:0007669"/>
    <property type="project" value="UniProtKB-UniPathway"/>
</dbReference>
<dbReference type="PANTHER" id="PTHR21085:SF0">
    <property type="entry name" value="CHORISMATE SYNTHASE"/>
    <property type="match status" value="1"/>
</dbReference>
<reference evidence="9" key="1">
    <citation type="submission" date="2021-01" db="EMBL/GenBank/DDBJ databases">
        <authorList>
            <person name="Corre E."/>
            <person name="Pelletier E."/>
            <person name="Niang G."/>
            <person name="Scheremetjew M."/>
            <person name="Finn R."/>
            <person name="Kale V."/>
            <person name="Holt S."/>
            <person name="Cochrane G."/>
            <person name="Meng A."/>
            <person name="Brown T."/>
            <person name="Cohen L."/>
        </authorList>
    </citation>
    <scope>NUCLEOTIDE SEQUENCE</scope>
    <source>
        <strain evidence="9">CCMP281</strain>
    </source>
</reference>
<accession>A0A7S3FAU3</accession>
<dbReference type="InterPro" id="IPR020541">
    <property type="entry name" value="Chorismate_synthase_CS"/>
</dbReference>
<evidence type="ECO:0000256" key="7">
    <source>
        <dbReference type="RuleBase" id="RU000605"/>
    </source>
</evidence>
<dbReference type="UniPathway" id="UPA00053">
    <property type="reaction ID" value="UER00090"/>
</dbReference>
<dbReference type="NCBIfam" id="TIGR00033">
    <property type="entry name" value="aroC"/>
    <property type="match status" value="1"/>
</dbReference>
<comment type="cofactor">
    <cofactor evidence="7">
        <name>FMNH2</name>
        <dbReference type="ChEBI" id="CHEBI:57618"/>
    </cofactor>
    <text evidence="7">Reduced FMN (FMNH(2)).</text>
</comment>
<evidence type="ECO:0000256" key="2">
    <source>
        <dbReference type="ARBA" id="ARBA00008014"/>
    </source>
</evidence>
<evidence type="ECO:0000313" key="9">
    <source>
        <dbReference type="EMBL" id="CAE0137636.1"/>
    </source>
</evidence>
<dbReference type="Gene3D" id="3.60.150.10">
    <property type="entry name" value="Chorismate synthase AroC"/>
    <property type="match status" value="2"/>
</dbReference>
<dbReference type="EC" id="4.2.3.5" evidence="3 7"/>
<name>A0A7S3FAU3_9EUKA</name>
<gene>
    <name evidence="9" type="ORF">HERI1096_LOCUS31840</name>
</gene>
<keyword evidence="5 7" id="KW-0057">Aromatic amino acid biosynthesis</keyword>
<dbReference type="HAMAP" id="MF_00300">
    <property type="entry name" value="Chorismate_synth"/>
    <property type="match status" value="1"/>
</dbReference>
<evidence type="ECO:0000256" key="1">
    <source>
        <dbReference type="ARBA" id="ARBA00005044"/>
    </source>
</evidence>
<dbReference type="GO" id="GO:0010181">
    <property type="term" value="F:FMN binding"/>
    <property type="evidence" value="ECO:0007669"/>
    <property type="project" value="TreeGrafter"/>
</dbReference>
<keyword evidence="6 7" id="KW-0456">Lyase</keyword>
<keyword evidence="4 7" id="KW-0028">Amino-acid biosynthesis</keyword>
<dbReference type="InterPro" id="IPR000453">
    <property type="entry name" value="Chorismate_synth"/>
</dbReference>
<feature type="region of interest" description="Disordered" evidence="8">
    <location>
        <begin position="478"/>
        <end position="498"/>
    </location>
</feature>
<dbReference type="GO" id="GO:0009073">
    <property type="term" value="P:aromatic amino acid family biosynthetic process"/>
    <property type="evidence" value="ECO:0007669"/>
    <property type="project" value="UniProtKB-KW"/>
</dbReference>
<dbReference type="PROSITE" id="PS00788">
    <property type="entry name" value="CHORISMATE_SYNTHASE_2"/>
    <property type="match status" value="1"/>
</dbReference>
<dbReference type="GO" id="GO:0005829">
    <property type="term" value="C:cytosol"/>
    <property type="evidence" value="ECO:0007669"/>
    <property type="project" value="TreeGrafter"/>
</dbReference>
<dbReference type="PROSITE" id="PS00787">
    <property type="entry name" value="CHORISMATE_SYNTHASE_1"/>
    <property type="match status" value="1"/>
</dbReference>
<evidence type="ECO:0000256" key="5">
    <source>
        <dbReference type="ARBA" id="ARBA00023141"/>
    </source>
</evidence>
<comment type="similarity">
    <text evidence="2 7">Belongs to the chorismate synthase family.</text>
</comment>
<proteinExistence type="inferred from homology"/>
<dbReference type="AlphaFoldDB" id="A0A7S3FAU3"/>
<dbReference type="PANTHER" id="PTHR21085">
    <property type="entry name" value="CHORISMATE SYNTHASE"/>
    <property type="match status" value="1"/>
</dbReference>
<dbReference type="InterPro" id="IPR035904">
    <property type="entry name" value="Chorismate_synth_AroC_sf"/>
</dbReference>
<evidence type="ECO:0000256" key="6">
    <source>
        <dbReference type="ARBA" id="ARBA00023239"/>
    </source>
</evidence>
<evidence type="ECO:0000256" key="3">
    <source>
        <dbReference type="ARBA" id="ARBA00013036"/>
    </source>
</evidence>
<comment type="catalytic activity">
    <reaction evidence="7">
        <text>5-O-(1-carboxyvinyl)-3-phosphoshikimate = chorismate + phosphate</text>
        <dbReference type="Rhea" id="RHEA:21020"/>
        <dbReference type="ChEBI" id="CHEBI:29748"/>
        <dbReference type="ChEBI" id="CHEBI:43474"/>
        <dbReference type="ChEBI" id="CHEBI:57701"/>
        <dbReference type="EC" id="4.2.3.5"/>
    </reaction>
</comment>
<dbReference type="GO" id="GO:0008652">
    <property type="term" value="P:amino acid biosynthetic process"/>
    <property type="evidence" value="ECO:0007669"/>
    <property type="project" value="UniProtKB-KW"/>
</dbReference>
<dbReference type="GO" id="GO:0004107">
    <property type="term" value="F:chorismate synthase activity"/>
    <property type="evidence" value="ECO:0007669"/>
    <property type="project" value="UniProtKB-EC"/>
</dbReference>
<dbReference type="CDD" id="cd07304">
    <property type="entry name" value="Chorismate_synthase"/>
    <property type="match status" value="1"/>
</dbReference>
<feature type="region of interest" description="Disordered" evidence="8">
    <location>
        <begin position="355"/>
        <end position="378"/>
    </location>
</feature>
<evidence type="ECO:0000256" key="8">
    <source>
        <dbReference type="SAM" id="MobiDB-lite"/>
    </source>
</evidence>
<comment type="pathway">
    <text evidence="1 7">Metabolic intermediate biosynthesis; chorismate biosynthesis; chorismate from D-erythrose 4-phosphate and phosphoenolpyruvate: step 7/7.</text>
</comment>